<gene>
    <name evidence="1" type="ORF">DFR63_0308</name>
</gene>
<dbReference type="Proteomes" id="UP000257076">
    <property type="component" value="Unassembled WGS sequence"/>
</dbReference>
<proteinExistence type="predicted"/>
<organism evidence="1 2">
    <name type="scientific">Jeotgalicoccus halotolerans</name>
    <dbReference type="NCBI Taxonomy" id="157227"/>
    <lineage>
        <taxon>Bacteria</taxon>
        <taxon>Bacillati</taxon>
        <taxon>Bacillota</taxon>
        <taxon>Bacilli</taxon>
        <taxon>Bacillales</taxon>
        <taxon>Staphylococcaceae</taxon>
        <taxon>Jeotgalicoccus</taxon>
    </lineage>
</organism>
<accession>A0A3E0B2C3</accession>
<protein>
    <submittedName>
        <fullName evidence="1">Uncharacterized protein</fullName>
    </submittedName>
</protein>
<evidence type="ECO:0000313" key="2">
    <source>
        <dbReference type="Proteomes" id="UP000257076"/>
    </source>
</evidence>
<evidence type="ECO:0000313" key="1">
    <source>
        <dbReference type="EMBL" id="REG25282.1"/>
    </source>
</evidence>
<keyword evidence="2" id="KW-1185">Reference proteome</keyword>
<dbReference type="EMBL" id="QUMW01000009">
    <property type="protein sequence ID" value="REG25282.1"/>
    <property type="molecule type" value="Genomic_DNA"/>
</dbReference>
<dbReference type="AlphaFoldDB" id="A0A3E0B2C3"/>
<comment type="caution">
    <text evidence="1">The sequence shown here is derived from an EMBL/GenBank/DDBJ whole genome shotgun (WGS) entry which is preliminary data.</text>
</comment>
<dbReference type="OrthoDB" id="9948419at2"/>
<sequence>MTNYLNQIESDLYKLYSITNGSGEVVEMVTELTEKYEKAKAWDRTQELLKECTQQTPGDDYEVDWHEFEMKIDDIINKHESGESDA</sequence>
<dbReference type="RefSeq" id="WP_115883985.1">
    <property type="nucleotide sequence ID" value="NZ_CBCSHX010000001.1"/>
</dbReference>
<reference evidence="1 2" key="1">
    <citation type="submission" date="2018-08" db="EMBL/GenBank/DDBJ databases">
        <title>Genomic Encyclopedia of Type Strains, Phase IV (KMG-IV): sequencing the most valuable type-strain genomes for metagenomic binning, comparative biology and taxonomic classification.</title>
        <authorList>
            <person name="Goeker M."/>
        </authorList>
    </citation>
    <scope>NUCLEOTIDE SEQUENCE [LARGE SCALE GENOMIC DNA]</scope>
    <source>
        <strain evidence="1 2">DSM 17274</strain>
    </source>
</reference>
<name>A0A3E0B2C3_9STAP</name>